<evidence type="ECO:0000256" key="1">
    <source>
        <dbReference type="SAM" id="MobiDB-lite"/>
    </source>
</evidence>
<proteinExistence type="predicted"/>
<evidence type="ECO:0000259" key="2">
    <source>
        <dbReference type="Pfam" id="PF25482"/>
    </source>
</evidence>
<feature type="region of interest" description="Disordered" evidence="1">
    <location>
        <begin position="422"/>
        <end position="457"/>
    </location>
</feature>
<comment type="caution">
    <text evidence="3">The sequence shown here is derived from an EMBL/GenBank/DDBJ whole genome shotgun (WGS) entry which is preliminary data.</text>
</comment>
<organism evidence="3 4">
    <name type="scientific">Podospora bellae-mahoneyi</name>
    <dbReference type="NCBI Taxonomy" id="2093777"/>
    <lineage>
        <taxon>Eukaryota</taxon>
        <taxon>Fungi</taxon>
        <taxon>Dikarya</taxon>
        <taxon>Ascomycota</taxon>
        <taxon>Pezizomycotina</taxon>
        <taxon>Sordariomycetes</taxon>
        <taxon>Sordariomycetidae</taxon>
        <taxon>Sordariales</taxon>
        <taxon>Podosporaceae</taxon>
        <taxon>Podospora</taxon>
    </lineage>
</organism>
<reference evidence="3 4" key="1">
    <citation type="journal article" date="2023" name="bioRxiv">
        <title>High-quality genome assemblies of four members of thePodospora anserinaspecies complex.</title>
        <authorList>
            <person name="Ament-Velasquez S.L."/>
            <person name="Vogan A.A."/>
            <person name="Wallerman O."/>
            <person name="Hartmann F."/>
            <person name="Gautier V."/>
            <person name="Silar P."/>
            <person name="Giraud T."/>
            <person name="Johannesson H."/>
        </authorList>
    </citation>
    <scope>NUCLEOTIDE SEQUENCE [LARGE SCALE GENOMIC DNA]</scope>
    <source>
        <strain evidence="3 4">CBS 112042</strain>
    </source>
</reference>
<dbReference type="InterPro" id="IPR057227">
    <property type="entry name" value="DUF7905"/>
</dbReference>
<feature type="compositionally biased region" description="Polar residues" evidence="1">
    <location>
        <begin position="488"/>
        <end position="501"/>
    </location>
</feature>
<feature type="compositionally biased region" description="Low complexity" evidence="1">
    <location>
        <begin position="921"/>
        <end position="936"/>
    </location>
</feature>
<feature type="compositionally biased region" description="Basic and acidic residues" evidence="1">
    <location>
        <begin position="937"/>
        <end position="947"/>
    </location>
</feature>
<dbReference type="Pfam" id="PF25482">
    <property type="entry name" value="DUF7905"/>
    <property type="match status" value="1"/>
</dbReference>
<dbReference type="GeneID" id="87893096"/>
<feature type="domain" description="DUF7905" evidence="2">
    <location>
        <begin position="518"/>
        <end position="841"/>
    </location>
</feature>
<accession>A0ABR0FXT9</accession>
<feature type="compositionally biased region" description="Low complexity" evidence="1">
    <location>
        <begin position="425"/>
        <end position="440"/>
    </location>
</feature>
<feature type="region of interest" description="Disordered" evidence="1">
    <location>
        <begin position="471"/>
        <end position="501"/>
    </location>
</feature>
<gene>
    <name evidence="3" type="ORF">QC761_103660</name>
</gene>
<protein>
    <recommendedName>
        <fullName evidence="2">DUF7905 domain-containing protein</fullName>
    </recommendedName>
</protein>
<feature type="region of interest" description="Disordered" evidence="1">
    <location>
        <begin position="876"/>
        <end position="947"/>
    </location>
</feature>
<name>A0ABR0FXT9_9PEZI</name>
<dbReference type="RefSeq" id="XP_062736673.1">
    <property type="nucleotide sequence ID" value="XM_062873614.1"/>
</dbReference>
<dbReference type="Proteomes" id="UP001322138">
    <property type="component" value="Unassembled WGS sequence"/>
</dbReference>
<evidence type="ECO:0000313" key="4">
    <source>
        <dbReference type="Proteomes" id="UP001322138"/>
    </source>
</evidence>
<keyword evidence="4" id="KW-1185">Reference proteome</keyword>
<sequence length="947" mass="106296">MEEYVEFYQTSCWSYKPKAIKKVIEKLSAQPVHNGRVEVLYDLEQRWFKITCHQDDAETLRRRFAAVAAEIEEDALGSDYEKVLGPSCYFDTDIDNEWIAGEQEYLNLLRSHEAEFKVYAFPTALASFQFKTCWDSLEKRDDGLTLDHVVSDDKLSQMEQETNVRIVTDLGKSLVFIGSHTKDCIHKAKGKLDVLLASKNMALLSLRNDHVLFTDNYVDEKLRPGFMVDLRYMTNIHPRLTSSTLLDPATVRRLDGAYSRMYEQGVSLRLCPYSHKKKWHVSLLGPHIPEPKTQQRYVLSSRPTMLEKDSDERPITAPVSQVQARATTTESRVVSWMEGLSIAPSSELRNNDLSTEPCVHPFDLEQDILGPLVDVPAISTTASATDLIDMDSPSGLDEAALNTPVRPPQDIVEVPAPTLIAVAPSGESGHSQHSGSTTSSLMEFSDDDVPTPTPFKYHDDFSTKRFHAMNQQSGHTAKKATPAPSAVSKPTSKATQKTSNAVGMAAPSWTYGTVPFAEKLNMAIAKLLHKAPYRRGWVEVRVEFGRILLGDCDESALSFNSGQSAADGWDNQVVLYMLEQASRKLDTDKRRKDLRFTKILTTHGCDAEALLNMWNDGKQIWDPEQRKVDITYAIHCEMKCKGEEESYRFAIEARQNDTDCSVMVKPFHPIYDGDGIAPVYVHGLRHNWDMRVMLSHVDHDEVDKRVSRFAMVVFNSLQIRDNNGPNLTFCVPNYSATVTAVRALTRWYYPSIDRQNELQITEVEQLDMDTIEDIPNAAPGEKIKRIHAHPRLPKACQIKQRQGDFERWYEAAVLSTQLQESCQMNSGLKLGDAAAWSPEKIYRYGGFTTLYGPAIAMLKQMDKIGQNEDNNLSGVFGDLLKRANDPPPGVPGSSGPSNQHLRPHPHSRGSNTSFLSRDVRSVVSASTNAASRTTTVRSEKGEAGEIW</sequence>
<dbReference type="EMBL" id="JAFFGZ010000001">
    <property type="protein sequence ID" value="KAK4647697.1"/>
    <property type="molecule type" value="Genomic_DNA"/>
</dbReference>
<evidence type="ECO:0000313" key="3">
    <source>
        <dbReference type="EMBL" id="KAK4647697.1"/>
    </source>
</evidence>